<organism evidence="2 3">
    <name type="scientific">Perkinsus chesapeaki</name>
    <name type="common">Clam parasite</name>
    <name type="synonym">Perkinsus andrewsi</name>
    <dbReference type="NCBI Taxonomy" id="330153"/>
    <lineage>
        <taxon>Eukaryota</taxon>
        <taxon>Sar</taxon>
        <taxon>Alveolata</taxon>
        <taxon>Perkinsozoa</taxon>
        <taxon>Perkinsea</taxon>
        <taxon>Perkinsida</taxon>
        <taxon>Perkinsidae</taxon>
        <taxon>Perkinsus</taxon>
    </lineage>
</organism>
<accession>A0A7J6LUM4</accession>
<feature type="region of interest" description="Disordered" evidence="1">
    <location>
        <begin position="321"/>
        <end position="382"/>
    </location>
</feature>
<gene>
    <name evidence="2" type="ORF">FOL47_006003</name>
</gene>
<reference evidence="2 3" key="1">
    <citation type="submission" date="2020-04" db="EMBL/GenBank/DDBJ databases">
        <title>Perkinsus chesapeaki whole genome sequence.</title>
        <authorList>
            <person name="Bogema D.R."/>
        </authorList>
    </citation>
    <scope>NUCLEOTIDE SEQUENCE [LARGE SCALE GENOMIC DNA]</scope>
    <source>
        <strain evidence="2">ATCC PRA-425</strain>
    </source>
</reference>
<feature type="compositionally biased region" description="Polar residues" evidence="1">
    <location>
        <begin position="341"/>
        <end position="354"/>
    </location>
</feature>
<comment type="caution">
    <text evidence="2">The sequence shown here is derived from an EMBL/GenBank/DDBJ whole genome shotgun (WGS) entry which is preliminary data.</text>
</comment>
<evidence type="ECO:0000313" key="3">
    <source>
        <dbReference type="Proteomes" id="UP000591131"/>
    </source>
</evidence>
<name>A0A7J6LUM4_PERCH</name>
<dbReference type="SUPFAM" id="SSF90257">
    <property type="entry name" value="Myosin rod fragments"/>
    <property type="match status" value="1"/>
</dbReference>
<dbReference type="EMBL" id="JAAPAO010000332">
    <property type="protein sequence ID" value="KAF4662914.1"/>
    <property type="molecule type" value="Genomic_DNA"/>
</dbReference>
<evidence type="ECO:0000256" key="1">
    <source>
        <dbReference type="SAM" id="MobiDB-lite"/>
    </source>
</evidence>
<dbReference type="Proteomes" id="UP000591131">
    <property type="component" value="Unassembled WGS sequence"/>
</dbReference>
<dbReference type="OrthoDB" id="10327780at2759"/>
<protein>
    <submittedName>
        <fullName evidence="2">Uncharacterized protein</fullName>
    </submittedName>
</protein>
<feature type="region of interest" description="Disordered" evidence="1">
    <location>
        <begin position="261"/>
        <end position="306"/>
    </location>
</feature>
<keyword evidence="3" id="KW-1185">Reference proteome</keyword>
<feature type="compositionally biased region" description="Basic and acidic residues" evidence="1">
    <location>
        <begin position="266"/>
        <end position="290"/>
    </location>
</feature>
<evidence type="ECO:0000313" key="2">
    <source>
        <dbReference type="EMBL" id="KAF4662914.1"/>
    </source>
</evidence>
<feature type="compositionally biased region" description="Basic and acidic residues" evidence="1">
    <location>
        <begin position="71"/>
        <end position="110"/>
    </location>
</feature>
<sequence>MASTVYPEKPDERARAFFHALDLYNRSIAEALEGGISSKPQVASEEPAVAMPVGQAIDHVLEKKQSRRGGVRSEPDWDGVRQKQSGKEKARETACPESPGREELESAVRAKTERQKLQDKLDEWKVACMQLEQNIKAERSRASALKKSIQHVRDELEKILDRRGKLLVRKHRAMEECEDLERQVGEIVGRRGALMAELSRDRQDIRLLKKSLATAKAEKIELGRLVSAAKSEARRWANGIIHRAREAQNESEIRLTNMAVGGVGTPHREGSVLEKQHEGESKPRPSSERWNRRRFSPEAVAAKDRGARANYHVEEWMQNPPILNPSMKRETPGFVGVEEPLNQSPAKRSPSLSPRWTELDSARHSGASSSSCITIPLSGDVG</sequence>
<feature type="region of interest" description="Disordered" evidence="1">
    <location>
        <begin position="64"/>
        <end position="110"/>
    </location>
</feature>
<proteinExistence type="predicted"/>
<dbReference type="AlphaFoldDB" id="A0A7J6LUM4"/>